<dbReference type="AlphaFoldDB" id="A0ABD2NV98"/>
<proteinExistence type="predicted"/>
<sequence>MITGKKQILQTMGDFYQEMYMYKDRNIEINIPNVPKVLNQGSEEIPEITEDDILSALKEMKDEKATGEYGIEIEAIKYGGEEIIRALRYY</sequence>
<dbReference type="Proteomes" id="UP001516400">
    <property type="component" value="Unassembled WGS sequence"/>
</dbReference>
<reference evidence="1 2" key="1">
    <citation type="journal article" date="2021" name="BMC Biol.">
        <title>Horizontally acquired antibacterial genes associated with adaptive radiation of ladybird beetles.</title>
        <authorList>
            <person name="Li H.S."/>
            <person name="Tang X.F."/>
            <person name="Huang Y.H."/>
            <person name="Xu Z.Y."/>
            <person name="Chen M.L."/>
            <person name="Du X.Y."/>
            <person name="Qiu B.Y."/>
            <person name="Chen P.T."/>
            <person name="Zhang W."/>
            <person name="Slipinski A."/>
            <person name="Escalona H.E."/>
            <person name="Waterhouse R.M."/>
            <person name="Zwick A."/>
            <person name="Pang H."/>
        </authorList>
    </citation>
    <scope>NUCLEOTIDE SEQUENCE [LARGE SCALE GENOMIC DNA]</scope>
    <source>
        <strain evidence="1">SYSU2018</strain>
    </source>
</reference>
<accession>A0ABD2NV98</accession>
<keyword evidence="2" id="KW-1185">Reference proteome</keyword>
<dbReference type="EMBL" id="JABFTP020000144">
    <property type="protein sequence ID" value="KAL3282559.1"/>
    <property type="molecule type" value="Genomic_DNA"/>
</dbReference>
<organism evidence="1 2">
    <name type="scientific">Cryptolaemus montrouzieri</name>
    <dbReference type="NCBI Taxonomy" id="559131"/>
    <lineage>
        <taxon>Eukaryota</taxon>
        <taxon>Metazoa</taxon>
        <taxon>Ecdysozoa</taxon>
        <taxon>Arthropoda</taxon>
        <taxon>Hexapoda</taxon>
        <taxon>Insecta</taxon>
        <taxon>Pterygota</taxon>
        <taxon>Neoptera</taxon>
        <taxon>Endopterygota</taxon>
        <taxon>Coleoptera</taxon>
        <taxon>Polyphaga</taxon>
        <taxon>Cucujiformia</taxon>
        <taxon>Coccinelloidea</taxon>
        <taxon>Coccinellidae</taxon>
        <taxon>Scymninae</taxon>
        <taxon>Scymnini</taxon>
        <taxon>Cryptolaemus</taxon>
    </lineage>
</organism>
<protein>
    <submittedName>
        <fullName evidence="1">Uncharacterized protein</fullName>
    </submittedName>
</protein>
<evidence type="ECO:0000313" key="1">
    <source>
        <dbReference type="EMBL" id="KAL3282559.1"/>
    </source>
</evidence>
<evidence type="ECO:0000313" key="2">
    <source>
        <dbReference type="Proteomes" id="UP001516400"/>
    </source>
</evidence>
<name>A0ABD2NV98_9CUCU</name>
<gene>
    <name evidence="1" type="ORF">HHI36_005739</name>
</gene>
<comment type="caution">
    <text evidence="1">The sequence shown here is derived from an EMBL/GenBank/DDBJ whole genome shotgun (WGS) entry which is preliminary data.</text>
</comment>